<dbReference type="Proteomes" id="UP000012429">
    <property type="component" value="Unassembled WGS sequence"/>
</dbReference>
<comment type="caution">
    <text evidence="1">The sequence shown here is derived from an EMBL/GenBank/DDBJ whole genome shotgun (WGS) entry which is preliminary data.</text>
</comment>
<sequence length="178" mass="19565">MVDQQEFHHAFAGFLDHRRVGEDFRKFAVRAAANIAHAHGAGCLRLRRAALYFNQAHAAIAGHRQSFMEAEARNFGAGFLARLDKRVVIRNFDLFTVNLQFSHRPLSPISRLQPNLAADNFMIANRTATGAAWPPQGTGSLTISLAESCPRKISVAIETCGACPQHFHRLHSPSPAVG</sequence>
<accession>N6V4F6</accession>
<dbReference type="PATRIC" id="fig|363754.4.peg.4489"/>
<protein>
    <submittedName>
        <fullName evidence="1">Uncharacterized protein</fullName>
    </submittedName>
</protein>
<evidence type="ECO:0000313" key="1">
    <source>
        <dbReference type="EMBL" id="ENN85937.1"/>
    </source>
</evidence>
<dbReference type="AlphaFoldDB" id="N6V4F6"/>
<reference evidence="1 2" key="1">
    <citation type="journal article" date="2012" name="BMC Genomics">
        <title>Genomic basis of broad host range and environmental adaptability of Rhizobium tropici CIAT 899 and Rhizobium sp. PRF 81 which are used in inoculants for common bean (Phaseolus vulgaris L.).</title>
        <authorList>
            <person name="Ormeno-Orrillo E."/>
            <person name="Menna P."/>
            <person name="Almeida L.G."/>
            <person name="Ollero F.J."/>
            <person name="Nicolas M.F."/>
            <person name="Pains Rodrigues E."/>
            <person name="Shigueyoshi Nakatani A."/>
            <person name="Silva Batista J.S."/>
            <person name="Oliveira Chueire L.M."/>
            <person name="Souza R.C."/>
            <person name="Ribeiro Vasconcelos A.T."/>
            <person name="Megias M."/>
            <person name="Hungria M."/>
            <person name="Martinez-Romero E."/>
        </authorList>
    </citation>
    <scope>NUCLEOTIDE SEQUENCE [LARGE SCALE GENOMIC DNA]</scope>
    <source>
        <strain evidence="1 2">PRF 81</strain>
    </source>
</reference>
<organism evidence="1 2">
    <name type="scientific">Rhizobium freirei PRF 81</name>
    <dbReference type="NCBI Taxonomy" id="363754"/>
    <lineage>
        <taxon>Bacteria</taxon>
        <taxon>Pseudomonadati</taxon>
        <taxon>Pseudomonadota</taxon>
        <taxon>Alphaproteobacteria</taxon>
        <taxon>Hyphomicrobiales</taxon>
        <taxon>Rhizobiaceae</taxon>
        <taxon>Rhizobium/Agrobacterium group</taxon>
        <taxon>Rhizobium</taxon>
    </lineage>
</organism>
<dbReference type="STRING" id="363754.RHSP_16860"/>
<keyword evidence="2" id="KW-1185">Reference proteome</keyword>
<dbReference type="EMBL" id="AQHN01000077">
    <property type="protein sequence ID" value="ENN85937.1"/>
    <property type="molecule type" value="Genomic_DNA"/>
</dbReference>
<name>N6V4F6_9HYPH</name>
<evidence type="ECO:0000313" key="2">
    <source>
        <dbReference type="Proteomes" id="UP000012429"/>
    </source>
</evidence>
<gene>
    <name evidence="1" type="ORF">RHSP_16860</name>
</gene>
<proteinExistence type="predicted"/>